<proteinExistence type="predicted"/>
<dbReference type="InterPro" id="IPR009660">
    <property type="entry name" value="Phage_A500_Gp15"/>
</dbReference>
<reference evidence="1 2" key="1">
    <citation type="submission" date="2018-06" db="EMBL/GenBank/DDBJ databases">
        <authorList>
            <consortium name="Pathogen Informatics"/>
            <person name="Doyle S."/>
        </authorList>
    </citation>
    <scope>NUCLEOTIDE SEQUENCE [LARGE SCALE GENOMIC DNA]</scope>
    <source>
        <strain evidence="1 2">NCTC12224</strain>
    </source>
</reference>
<dbReference type="AlphaFoldDB" id="A0A380K8J7"/>
<organism evidence="1 2">
    <name type="scientific">Streptococcus hyointestinalis</name>
    <dbReference type="NCBI Taxonomy" id="1337"/>
    <lineage>
        <taxon>Bacteria</taxon>
        <taxon>Bacillati</taxon>
        <taxon>Bacillota</taxon>
        <taxon>Bacilli</taxon>
        <taxon>Lactobacillales</taxon>
        <taxon>Streptococcaceae</taxon>
        <taxon>Streptococcus</taxon>
    </lineage>
</organism>
<dbReference type="Proteomes" id="UP000254924">
    <property type="component" value="Unassembled WGS sequence"/>
</dbReference>
<dbReference type="EMBL" id="UHFN01000007">
    <property type="protein sequence ID" value="SUN60610.1"/>
    <property type="molecule type" value="Genomic_DNA"/>
</dbReference>
<dbReference type="OrthoDB" id="1758052at2"/>
<evidence type="ECO:0000313" key="1">
    <source>
        <dbReference type="EMBL" id="SUN60610.1"/>
    </source>
</evidence>
<sequence length="193" mass="22733">MLDLSRKLVDELVLDDVTYPLNLSFNKVLRMFDMWEDDEVPDYVKPHFALRILTGEKFEQLTAQEAMDVFEQVFDEHIQIKKAIEEVPEYDLAGNVMKPVKTGTSTKKKRVYSLKYDGEYIYASFMQAYSIDLFEVQNKLHWKKFNALLAGLPEGTKLIEVVKIRSYEPQKGDTQRYIDDMKELQEEYRLPDD</sequence>
<gene>
    <name evidence="1" type="ORF">NCTC12224_00977</name>
</gene>
<protein>
    <submittedName>
        <fullName evidence="1">Phage protein</fullName>
    </submittedName>
</protein>
<accession>A0A380K8J7</accession>
<dbReference type="Pfam" id="PF06854">
    <property type="entry name" value="Phage_Gp15"/>
    <property type="match status" value="1"/>
</dbReference>
<keyword evidence="2" id="KW-1185">Reference proteome</keyword>
<evidence type="ECO:0000313" key="2">
    <source>
        <dbReference type="Proteomes" id="UP000254924"/>
    </source>
</evidence>
<name>A0A380K8J7_9STRE</name>